<gene>
    <name evidence="2" type="ORF">BC936DRAFT_137521</name>
</gene>
<organism evidence="2 3">
    <name type="scientific">Jimgerdemannia flammicorona</name>
    <dbReference type="NCBI Taxonomy" id="994334"/>
    <lineage>
        <taxon>Eukaryota</taxon>
        <taxon>Fungi</taxon>
        <taxon>Fungi incertae sedis</taxon>
        <taxon>Mucoromycota</taxon>
        <taxon>Mucoromycotina</taxon>
        <taxon>Endogonomycetes</taxon>
        <taxon>Endogonales</taxon>
        <taxon>Endogonaceae</taxon>
        <taxon>Jimgerdemannia</taxon>
    </lineage>
</organism>
<keyword evidence="1" id="KW-0732">Signal</keyword>
<keyword evidence="3" id="KW-1185">Reference proteome</keyword>
<dbReference type="Gene3D" id="3.30.420.110">
    <property type="entry name" value="MutS, connector domain"/>
    <property type="match status" value="1"/>
</dbReference>
<comment type="caution">
    <text evidence="2">The sequence shown here is derived from an EMBL/GenBank/DDBJ whole genome shotgun (WGS) entry which is preliminary data.</text>
</comment>
<evidence type="ECO:0000313" key="2">
    <source>
        <dbReference type="EMBL" id="RUP43169.1"/>
    </source>
</evidence>
<dbReference type="EMBL" id="RBNI01011544">
    <property type="protein sequence ID" value="RUP43169.1"/>
    <property type="molecule type" value="Genomic_DNA"/>
</dbReference>
<name>A0A433CX52_9FUNG</name>
<dbReference type="AlphaFoldDB" id="A0A433CX52"/>
<feature type="chain" id="PRO_5019201208" evidence="1">
    <location>
        <begin position="23"/>
        <end position="141"/>
    </location>
</feature>
<dbReference type="Proteomes" id="UP000268093">
    <property type="component" value="Unassembled WGS sequence"/>
</dbReference>
<proteinExistence type="predicted"/>
<feature type="signal peptide" evidence="1">
    <location>
        <begin position="1"/>
        <end position="22"/>
    </location>
</feature>
<sequence>MKRMWTMMRMMLPRMILMCVVEEKRRGSGSDERIRIGIVAVQPLTGEIAYDSFDNGYMRSELEPCVLHIQPCKMLLPAQLSKSIEKLMSHMALHRYSLWRCCPYRTYARRLLRIYIRMPRMQQAKPQRRRESRKEIVNWVG</sequence>
<protein>
    <submittedName>
        <fullName evidence="2">Uncharacterized protein</fullName>
    </submittedName>
</protein>
<dbReference type="GO" id="GO:0005524">
    <property type="term" value="F:ATP binding"/>
    <property type="evidence" value="ECO:0007669"/>
    <property type="project" value="InterPro"/>
</dbReference>
<dbReference type="GO" id="GO:0006298">
    <property type="term" value="P:mismatch repair"/>
    <property type="evidence" value="ECO:0007669"/>
    <property type="project" value="InterPro"/>
</dbReference>
<dbReference type="InterPro" id="IPR036678">
    <property type="entry name" value="MutS_con_dom_sf"/>
</dbReference>
<accession>A0A433CX52</accession>
<dbReference type="GO" id="GO:0030983">
    <property type="term" value="F:mismatched DNA binding"/>
    <property type="evidence" value="ECO:0007669"/>
    <property type="project" value="InterPro"/>
</dbReference>
<reference evidence="2 3" key="1">
    <citation type="journal article" date="2018" name="New Phytol.">
        <title>Phylogenomics of Endogonaceae and evolution of mycorrhizas within Mucoromycota.</title>
        <authorList>
            <person name="Chang Y."/>
            <person name="Desiro A."/>
            <person name="Na H."/>
            <person name="Sandor L."/>
            <person name="Lipzen A."/>
            <person name="Clum A."/>
            <person name="Barry K."/>
            <person name="Grigoriev I.V."/>
            <person name="Martin F.M."/>
            <person name="Stajich J.E."/>
            <person name="Smith M.E."/>
            <person name="Bonito G."/>
            <person name="Spatafora J.W."/>
        </authorList>
    </citation>
    <scope>NUCLEOTIDE SEQUENCE [LARGE SCALE GENOMIC DNA]</scope>
    <source>
        <strain evidence="2 3">GMNB39</strain>
    </source>
</reference>
<evidence type="ECO:0000313" key="3">
    <source>
        <dbReference type="Proteomes" id="UP000268093"/>
    </source>
</evidence>
<evidence type="ECO:0000256" key="1">
    <source>
        <dbReference type="SAM" id="SignalP"/>
    </source>
</evidence>